<name>A0A2C6MJD0_9FIRM</name>
<organism evidence="2 3">
    <name type="scientific">Desulforamulus profundi</name>
    <dbReference type="NCBI Taxonomy" id="1383067"/>
    <lineage>
        <taxon>Bacteria</taxon>
        <taxon>Bacillati</taxon>
        <taxon>Bacillota</taxon>
        <taxon>Clostridia</taxon>
        <taxon>Eubacteriales</taxon>
        <taxon>Peptococcaceae</taxon>
        <taxon>Desulforamulus</taxon>
    </lineage>
</organism>
<dbReference type="Proteomes" id="UP000222564">
    <property type="component" value="Unassembled WGS sequence"/>
</dbReference>
<protein>
    <recommendedName>
        <fullName evidence="1">DUF362 domain-containing protein</fullName>
    </recommendedName>
</protein>
<dbReference type="InterPro" id="IPR007160">
    <property type="entry name" value="DUF362"/>
</dbReference>
<proteinExistence type="predicted"/>
<gene>
    <name evidence="2" type="ORF">P378_02625</name>
</gene>
<comment type="caution">
    <text evidence="2">The sequence shown here is derived from an EMBL/GenBank/DDBJ whole genome shotgun (WGS) entry which is preliminary data.</text>
</comment>
<reference evidence="2 3" key="1">
    <citation type="submission" date="2013-09" db="EMBL/GenBank/DDBJ databases">
        <title>Biodegradation of hydrocarbons in the deep terrestrial subsurface : characterization of a microbial consortium composed of two Desulfotomaculum species originating from a deep geological formation.</title>
        <authorList>
            <person name="Aullo T."/>
            <person name="Berlendis S."/>
            <person name="Lascourreges J.-F."/>
            <person name="Dessort D."/>
            <person name="Saint-Laurent S."/>
            <person name="Schraauwers B."/>
            <person name="Mas J."/>
            <person name="Magot M."/>
            <person name="Ranchou-Peyruse A."/>
        </authorList>
    </citation>
    <scope>NUCLEOTIDE SEQUENCE [LARGE SCALE GENOMIC DNA]</scope>
    <source>
        <strain evidence="2 3">Bs107</strain>
    </source>
</reference>
<keyword evidence="3" id="KW-1185">Reference proteome</keyword>
<evidence type="ECO:0000313" key="3">
    <source>
        <dbReference type="Proteomes" id="UP000222564"/>
    </source>
</evidence>
<sequence length="113" mass="11810">MAEKIPIDLTILSGDKAMVGTGPSKGKPVNSDLVVAGTDPVSTDVVGARLLGFMPQAVQYLYELALGGVGEGDLKKVELKGIPLNEAEEAFGLAAYGYPVVVDQGRLKPLQLK</sequence>
<evidence type="ECO:0000313" key="2">
    <source>
        <dbReference type="EMBL" id="PHJ39673.1"/>
    </source>
</evidence>
<feature type="domain" description="DUF362" evidence="1">
    <location>
        <begin position="2"/>
        <end position="49"/>
    </location>
</feature>
<accession>A0A2C6MJD0</accession>
<dbReference type="EMBL" id="AWQQ01000017">
    <property type="protein sequence ID" value="PHJ39673.1"/>
    <property type="molecule type" value="Genomic_DNA"/>
</dbReference>
<dbReference type="Pfam" id="PF04015">
    <property type="entry name" value="DUF362"/>
    <property type="match status" value="1"/>
</dbReference>
<evidence type="ECO:0000259" key="1">
    <source>
        <dbReference type="Pfam" id="PF04015"/>
    </source>
</evidence>
<dbReference type="AlphaFoldDB" id="A0A2C6MJD0"/>